<organism evidence="1 2">
    <name type="scientific">Geobacter hydrogenophilus</name>
    <dbReference type="NCBI Taxonomy" id="40983"/>
    <lineage>
        <taxon>Bacteria</taxon>
        <taxon>Pseudomonadati</taxon>
        <taxon>Thermodesulfobacteriota</taxon>
        <taxon>Desulfuromonadia</taxon>
        <taxon>Geobacterales</taxon>
        <taxon>Geobacteraceae</taxon>
        <taxon>Geobacter</taxon>
    </lineage>
</organism>
<protein>
    <submittedName>
        <fullName evidence="1">Uncharacterized protein</fullName>
    </submittedName>
</protein>
<dbReference type="RefSeq" id="WP_246551341.1">
    <property type="nucleotide sequence ID" value="NZ_BSDS01000002.1"/>
</dbReference>
<keyword evidence="2" id="KW-1185">Reference proteome</keyword>
<evidence type="ECO:0000313" key="2">
    <source>
        <dbReference type="Proteomes" id="UP001144352"/>
    </source>
</evidence>
<dbReference type="AlphaFoldDB" id="A0A9W6LCX1"/>
<evidence type="ECO:0000313" key="1">
    <source>
        <dbReference type="EMBL" id="GLI39223.1"/>
    </source>
</evidence>
<proteinExistence type="predicted"/>
<dbReference type="Proteomes" id="UP001144352">
    <property type="component" value="Unassembled WGS sequence"/>
</dbReference>
<sequence>MLSTYAARILLAATIFVFSITAKTLARENLEPYAATPDRVLVIYNADWKNRSEGSTAEQDSREVAEYYAAMHADPKTGKKPYLLGLSCRHPGKKHLNDWAIREESTDNRNGIAFRGKGPAPGRGELVRDSRKVEVHISEPDADWETLRISCRSEVTGEEKVVPPISTALQISGIPAKPGNDAVYPPPADGKGRSIRLDATRFFAGTVTVSITLKNHAGTVLRDLTLRYHDIRNFIFSPTGPDGIPDDRILEEDVLTPVRNFLEDPRNALPDGTRLKDHILYIVVVHGVPYAGNGVFGLDHGVTASWGEHGSLTSVEQRLQTIYYPWATLRPPIISLYSSRGKDSDKGVINHLITTAMRNPLGGTRWNPYMHPDAYSFLRKGAPPPTFVNLPPLERERREKEESFFAYAVSRLDGSTPEEAKRLVDYAIYASKYLRPEMDDEERRDGIKRLFSSKLPVLLESAVTKKLSGGKELAALGFPIRESESGQGVPFLARPAGDTASSDKPGTRDWRRFGFYPGGIERFVSSSNGLNHKKAGVWQLISQGVTVTAAGSPAGSGGPHITNTTFWDNRILQKYLLRGRDLGECFLRSTYHVNWSTSLIGDPLFHPDLNHTVMDQTLPRASKGLAIRWAVRDDKTTAIVGTELDFDPSAPEVALMNVTVTAADTHPSTTQTALYSRRPTIVVTGLKPGISYHFTAELTDPYGNRSVLREVVSAAPGSGQ</sequence>
<reference evidence="1" key="1">
    <citation type="submission" date="2022-12" db="EMBL/GenBank/DDBJ databases">
        <title>Reference genome sequencing for broad-spectrum identification of bacterial and archaeal isolates by mass spectrometry.</title>
        <authorList>
            <person name="Sekiguchi Y."/>
            <person name="Tourlousse D.M."/>
        </authorList>
    </citation>
    <scope>NUCLEOTIDE SEQUENCE</scope>
    <source>
        <strain evidence="1">H2</strain>
    </source>
</reference>
<dbReference type="EMBL" id="BSDS01000002">
    <property type="protein sequence ID" value="GLI39223.1"/>
    <property type="molecule type" value="Genomic_DNA"/>
</dbReference>
<gene>
    <name evidence="1" type="ORF">GHYDROH2_27240</name>
</gene>
<name>A0A9W6LCX1_9BACT</name>
<accession>A0A9W6LCX1</accession>
<comment type="caution">
    <text evidence="1">The sequence shown here is derived from an EMBL/GenBank/DDBJ whole genome shotgun (WGS) entry which is preliminary data.</text>
</comment>